<keyword evidence="7 12" id="KW-0067">ATP-binding</keyword>
<evidence type="ECO:0000256" key="9">
    <source>
        <dbReference type="ARBA" id="ARBA00022984"/>
    </source>
</evidence>
<feature type="domain" description="Mur ligase N-terminal catalytic" evidence="14">
    <location>
        <begin position="25"/>
        <end position="95"/>
    </location>
</feature>
<dbReference type="SUPFAM" id="SSF53244">
    <property type="entry name" value="MurD-like peptide ligases, peptide-binding domain"/>
    <property type="match status" value="1"/>
</dbReference>
<evidence type="ECO:0000256" key="5">
    <source>
        <dbReference type="ARBA" id="ARBA00022618"/>
    </source>
</evidence>
<dbReference type="UniPathway" id="UPA00219"/>
<evidence type="ECO:0000256" key="6">
    <source>
        <dbReference type="ARBA" id="ARBA00022741"/>
    </source>
</evidence>
<dbReference type="NCBIfam" id="TIGR01085">
    <property type="entry name" value="murE"/>
    <property type="match status" value="1"/>
</dbReference>
<comment type="pathway">
    <text evidence="1 12 13">Cell wall biogenesis; peptidoglycan biosynthesis.</text>
</comment>
<dbReference type="GO" id="GO:0005524">
    <property type="term" value="F:ATP binding"/>
    <property type="evidence" value="ECO:0007669"/>
    <property type="project" value="UniProtKB-UniRule"/>
</dbReference>
<feature type="short sequence motif" description="Meso-diaminopimelate recognition motif" evidence="12">
    <location>
        <begin position="408"/>
        <end position="411"/>
    </location>
</feature>
<feature type="binding site" evidence="12">
    <location>
        <position position="462"/>
    </location>
    <ligand>
        <name>meso-2,6-diaminopimelate</name>
        <dbReference type="ChEBI" id="CHEBI:57791"/>
    </ligand>
</feature>
<evidence type="ECO:0000256" key="4">
    <source>
        <dbReference type="ARBA" id="ARBA00022598"/>
    </source>
</evidence>
<dbReference type="InterPro" id="IPR035911">
    <property type="entry name" value="MurE/MurF_N"/>
</dbReference>
<feature type="domain" description="Mur ligase central" evidence="16">
    <location>
        <begin position="107"/>
        <end position="312"/>
    </location>
</feature>
<dbReference type="InterPro" id="IPR036615">
    <property type="entry name" value="Mur_ligase_C_dom_sf"/>
</dbReference>
<feature type="binding site" evidence="12">
    <location>
        <position position="178"/>
    </location>
    <ligand>
        <name>UDP-N-acetyl-alpha-D-muramoyl-L-alanyl-D-glutamate</name>
        <dbReference type="ChEBI" id="CHEBI:83900"/>
    </ligand>
</feature>
<dbReference type="Gene3D" id="3.90.190.20">
    <property type="entry name" value="Mur ligase, C-terminal domain"/>
    <property type="match status" value="1"/>
</dbReference>
<dbReference type="GO" id="GO:0005737">
    <property type="term" value="C:cytoplasm"/>
    <property type="evidence" value="ECO:0007669"/>
    <property type="project" value="UniProtKB-SubCell"/>
</dbReference>
<dbReference type="PANTHER" id="PTHR23135:SF4">
    <property type="entry name" value="UDP-N-ACETYLMURAMOYL-L-ALANYL-D-GLUTAMATE--2,6-DIAMINOPIMELATE LIGASE MURE HOMOLOG, CHLOROPLASTIC"/>
    <property type="match status" value="1"/>
</dbReference>
<dbReference type="NCBIfam" id="NF001126">
    <property type="entry name" value="PRK00139.1-4"/>
    <property type="match status" value="1"/>
</dbReference>
<proteinExistence type="inferred from homology"/>
<keyword evidence="9 12" id="KW-0573">Peptidoglycan synthesis</keyword>
<dbReference type="GO" id="GO:0009252">
    <property type="term" value="P:peptidoglycan biosynthetic process"/>
    <property type="evidence" value="ECO:0007669"/>
    <property type="project" value="UniProtKB-UniRule"/>
</dbReference>
<dbReference type="OrthoDB" id="9800958at2"/>
<evidence type="ECO:0000256" key="10">
    <source>
        <dbReference type="ARBA" id="ARBA00023306"/>
    </source>
</evidence>
<keyword evidence="10 12" id="KW-0131">Cell cycle</keyword>
<organism evidence="17 18">
    <name type="scientific">Jeotgalibacillus campisalis</name>
    <dbReference type="NCBI Taxonomy" id="220754"/>
    <lineage>
        <taxon>Bacteria</taxon>
        <taxon>Bacillati</taxon>
        <taxon>Bacillota</taxon>
        <taxon>Bacilli</taxon>
        <taxon>Bacillales</taxon>
        <taxon>Caryophanaceae</taxon>
        <taxon>Jeotgalibacillus</taxon>
    </lineage>
</organism>
<dbReference type="InterPro" id="IPR013221">
    <property type="entry name" value="Mur_ligase_cen"/>
</dbReference>
<keyword evidence="8 12" id="KW-0133">Cell shape</keyword>
<sequence length="489" mass="53830">MRLSELVSCLPFYEMKGPNCNPEIQAISHHHKNVKKGTLFIAMKGEHRDGKDFIQQAVLNGASAVICDLDMTLSIPLVQVRNPRHALAQIVNLFYGYPSFKMNVIGVTGTNGKTTVSHMIQSIIETSGEHTGVIGTLYMKQGAESKISVNTTPDSLLLQQTLSGFLENKVTTSVIEVSSHGLAQGRLFGCDIDIAVFTNLTQDHLDYHGSMDHYRWSKSLLFSQLGHQHYNGFPKFAIVNDDDPFSEMIRQATSAHIISYGLHARSDVYASNIRYGRHSTSFTAHTPVENKAITIPMVGVFNIYNALAAIAATFVKRIPLSLIAEGLERMQSVPGRFEIVKAKQPYTVIVDYAHTPDSLENVLQAIVKMKAGRTFVVVGCGGDRDRSKRPLMAKVACGYATDVIFTSDNPRSESPLDIIRDMEEGVAGQNYTVIPDRKEAIAYAISHASDDDIILIAGKGHEKVQIVGETLIPFDDKQVAYELIMGSTQ</sequence>
<dbReference type="PATRIC" id="fig|220754.4.peg.1812"/>
<feature type="binding site" evidence="12">
    <location>
        <begin position="151"/>
        <end position="152"/>
    </location>
    <ligand>
        <name>UDP-N-acetyl-alpha-D-muramoyl-L-alanyl-D-glutamate</name>
        <dbReference type="ChEBI" id="CHEBI:83900"/>
    </ligand>
</feature>
<protein>
    <recommendedName>
        <fullName evidence="12">UDP-N-acetylmuramoyl-L-alanyl-D-glutamate--2,6-diaminopimelate ligase</fullName>
        <ecNumber evidence="12">6.3.2.13</ecNumber>
    </recommendedName>
    <alternativeName>
        <fullName evidence="12">Meso-A2pm-adding enzyme</fullName>
    </alternativeName>
    <alternativeName>
        <fullName evidence="12">Meso-diaminopimelate-adding enzyme</fullName>
    </alternativeName>
    <alternativeName>
        <fullName evidence="12">UDP-MurNAc-L-Ala-D-Glu:meso-diaminopimelate ligase</fullName>
    </alternativeName>
    <alternativeName>
        <fullName evidence="12">UDP-MurNAc-tripeptide synthetase</fullName>
    </alternativeName>
    <alternativeName>
        <fullName evidence="12">UDP-N-acetylmuramyl-tripeptide synthetase</fullName>
    </alternativeName>
</protein>
<dbReference type="AlphaFoldDB" id="A0A0C2RBD5"/>
<comment type="cofactor">
    <cofactor evidence="12">
        <name>Mg(2+)</name>
        <dbReference type="ChEBI" id="CHEBI:18420"/>
    </cofactor>
</comment>
<comment type="caution">
    <text evidence="12">Lacks conserved residue(s) required for the propagation of feature annotation.</text>
</comment>
<comment type="PTM">
    <text evidence="12">Carboxylation is probably crucial for Mg(2+) binding and, consequently, for the gamma-phosphate positioning of ATP.</text>
</comment>
<comment type="subcellular location">
    <subcellularLocation>
        <location evidence="12 13">Cytoplasm</location>
    </subcellularLocation>
</comment>
<dbReference type="EC" id="6.3.2.13" evidence="12"/>
<dbReference type="GO" id="GO:0051301">
    <property type="term" value="P:cell division"/>
    <property type="evidence" value="ECO:0007669"/>
    <property type="project" value="UniProtKB-KW"/>
</dbReference>
<dbReference type="GO" id="GO:0004326">
    <property type="term" value="F:tetrahydrofolylpolyglutamate synthase activity"/>
    <property type="evidence" value="ECO:0007669"/>
    <property type="project" value="InterPro"/>
</dbReference>
<evidence type="ECO:0000256" key="13">
    <source>
        <dbReference type="RuleBase" id="RU004135"/>
    </source>
</evidence>
<keyword evidence="18" id="KW-1185">Reference proteome</keyword>
<feature type="binding site" evidence="12">
    <location>
        <position position="184"/>
    </location>
    <ligand>
        <name>UDP-N-acetyl-alpha-D-muramoyl-L-alanyl-D-glutamate</name>
        <dbReference type="ChEBI" id="CHEBI:83900"/>
    </ligand>
</feature>
<keyword evidence="11 12" id="KW-0961">Cell wall biogenesis/degradation</keyword>
<gene>
    <name evidence="12" type="primary">murE</name>
    <name evidence="17" type="ORF">KR50_17920</name>
</gene>
<dbReference type="GO" id="GO:0071555">
    <property type="term" value="P:cell wall organization"/>
    <property type="evidence" value="ECO:0007669"/>
    <property type="project" value="UniProtKB-KW"/>
</dbReference>
<dbReference type="GO" id="GO:0008765">
    <property type="term" value="F:UDP-N-acetylmuramoylalanyl-D-glutamate-2,6-diaminopimelate ligase activity"/>
    <property type="evidence" value="ECO:0007669"/>
    <property type="project" value="UniProtKB-UniRule"/>
</dbReference>
<dbReference type="InterPro" id="IPR004101">
    <property type="entry name" value="Mur_ligase_C"/>
</dbReference>
<keyword evidence="6 12" id="KW-0547">Nucleotide-binding</keyword>
<comment type="catalytic activity">
    <reaction evidence="12">
        <text>UDP-N-acetyl-alpha-D-muramoyl-L-alanyl-D-glutamate + meso-2,6-diaminopimelate + ATP = UDP-N-acetyl-alpha-D-muramoyl-L-alanyl-gamma-D-glutamyl-meso-2,6-diaminopimelate + ADP + phosphate + H(+)</text>
        <dbReference type="Rhea" id="RHEA:23676"/>
        <dbReference type="ChEBI" id="CHEBI:15378"/>
        <dbReference type="ChEBI" id="CHEBI:30616"/>
        <dbReference type="ChEBI" id="CHEBI:43474"/>
        <dbReference type="ChEBI" id="CHEBI:57791"/>
        <dbReference type="ChEBI" id="CHEBI:83900"/>
        <dbReference type="ChEBI" id="CHEBI:83905"/>
        <dbReference type="ChEBI" id="CHEBI:456216"/>
        <dbReference type="EC" id="6.3.2.13"/>
    </reaction>
</comment>
<dbReference type="PANTHER" id="PTHR23135">
    <property type="entry name" value="MUR LIGASE FAMILY MEMBER"/>
    <property type="match status" value="1"/>
</dbReference>
<evidence type="ECO:0000256" key="12">
    <source>
        <dbReference type="HAMAP-Rule" id="MF_00208"/>
    </source>
</evidence>
<dbReference type="Pfam" id="PF08245">
    <property type="entry name" value="Mur_ligase_M"/>
    <property type="match status" value="1"/>
</dbReference>
<dbReference type="SUPFAM" id="SSF53623">
    <property type="entry name" value="MurD-like peptide ligases, catalytic domain"/>
    <property type="match status" value="1"/>
</dbReference>
<dbReference type="Gene3D" id="3.40.1190.10">
    <property type="entry name" value="Mur-like, catalytic domain"/>
    <property type="match status" value="1"/>
</dbReference>
<feature type="binding site" evidence="12">
    <location>
        <position position="150"/>
    </location>
    <ligand>
        <name>UDP-N-acetyl-alpha-D-muramoyl-L-alanyl-D-glutamate</name>
        <dbReference type="ChEBI" id="CHEBI:83900"/>
    </ligand>
</feature>
<evidence type="ECO:0000256" key="1">
    <source>
        <dbReference type="ARBA" id="ARBA00004752"/>
    </source>
</evidence>
<keyword evidence="5 12" id="KW-0132">Cell division</keyword>
<dbReference type="SUPFAM" id="SSF63418">
    <property type="entry name" value="MurE/MurF N-terminal domain"/>
    <property type="match status" value="1"/>
</dbReference>
<feature type="binding site" evidence="12">
    <location>
        <position position="458"/>
    </location>
    <ligand>
        <name>meso-2,6-diaminopimelate</name>
        <dbReference type="ChEBI" id="CHEBI:57791"/>
    </ligand>
</feature>
<dbReference type="HAMAP" id="MF_00208">
    <property type="entry name" value="MurE"/>
    <property type="match status" value="1"/>
</dbReference>
<evidence type="ECO:0000259" key="16">
    <source>
        <dbReference type="Pfam" id="PF08245"/>
    </source>
</evidence>
<dbReference type="InterPro" id="IPR036565">
    <property type="entry name" value="Mur-like_cat_sf"/>
</dbReference>
<keyword evidence="12" id="KW-0460">Magnesium</keyword>
<evidence type="ECO:0000256" key="2">
    <source>
        <dbReference type="ARBA" id="ARBA00005898"/>
    </source>
</evidence>
<dbReference type="EMBL" id="JXRR01000014">
    <property type="protein sequence ID" value="KIL47625.1"/>
    <property type="molecule type" value="Genomic_DNA"/>
</dbReference>
<feature type="binding site" evidence="12">
    <location>
        <position position="186"/>
    </location>
    <ligand>
        <name>UDP-N-acetyl-alpha-D-muramoyl-L-alanyl-D-glutamate</name>
        <dbReference type="ChEBI" id="CHEBI:83900"/>
    </ligand>
</feature>
<name>A0A0C2RBD5_9BACL</name>
<evidence type="ECO:0000313" key="18">
    <source>
        <dbReference type="Proteomes" id="UP000031972"/>
    </source>
</evidence>
<dbReference type="RefSeq" id="WP_041057303.1">
    <property type="nucleotide sequence ID" value="NZ_JXRR01000014.1"/>
</dbReference>
<comment type="similarity">
    <text evidence="2 12">Belongs to the MurCDEF family. MurE subfamily.</text>
</comment>
<evidence type="ECO:0000256" key="8">
    <source>
        <dbReference type="ARBA" id="ARBA00022960"/>
    </source>
</evidence>
<dbReference type="Proteomes" id="UP000031972">
    <property type="component" value="Unassembled WGS sequence"/>
</dbReference>
<keyword evidence="4 12" id="KW-0436">Ligase</keyword>
<dbReference type="Pfam" id="PF01225">
    <property type="entry name" value="Mur_ligase"/>
    <property type="match status" value="1"/>
</dbReference>
<feature type="binding site" evidence="12">
    <location>
        <begin position="408"/>
        <end position="411"/>
    </location>
    <ligand>
        <name>meso-2,6-diaminopimelate</name>
        <dbReference type="ChEBI" id="CHEBI:57791"/>
    </ligand>
</feature>
<dbReference type="GO" id="GO:0008360">
    <property type="term" value="P:regulation of cell shape"/>
    <property type="evidence" value="ECO:0007669"/>
    <property type="project" value="UniProtKB-KW"/>
</dbReference>
<feature type="domain" description="Mur ligase C-terminal" evidence="15">
    <location>
        <begin position="335"/>
        <end position="460"/>
    </location>
</feature>
<dbReference type="InterPro" id="IPR018109">
    <property type="entry name" value="Folylpolyglutamate_synth_CS"/>
</dbReference>
<evidence type="ECO:0000256" key="3">
    <source>
        <dbReference type="ARBA" id="ARBA00022490"/>
    </source>
</evidence>
<evidence type="ECO:0000256" key="7">
    <source>
        <dbReference type="ARBA" id="ARBA00022840"/>
    </source>
</evidence>
<dbReference type="Pfam" id="PF02875">
    <property type="entry name" value="Mur_ligase_C"/>
    <property type="match status" value="1"/>
</dbReference>
<comment type="function">
    <text evidence="12">Catalyzes the addition of meso-diaminopimelic acid to the nucleotide precursor UDP-N-acetylmuramoyl-L-alanyl-D-glutamate (UMAG) in the biosynthesis of bacterial cell-wall peptidoglycan.</text>
</comment>
<feature type="binding site" evidence="12">
    <location>
        <begin position="109"/>
        <end position="115"/>
    </location>
    <ligand>
        <name>ATP</name>
        <dbReference type="ChEBI" id="CHEBI:30616"/>
    </ligand>
</feature>
<evidence type="ECO:0000256" key="11">
    <source>
        <dbReference type="ARBA" id="ARBA00023316"/>
    </source>
</evidence>
<evidence type="ECO:0000259" key="14">
    <source>
        <dbReference type="Pfam" id="PF01225"/>
    </source>
</evidence>
<evidence type="ECO:0000313" key="17">
    <source>
        <dbReference type="EMBL" id="KIL47625.1"/>
    </source>
</evidence>
<accession>A0A0C2RBD5</accession>
<dbReference type="InterPro" id="IPR000713">
    <property type="entry name" value="Mur_ligase_N"/>
</dbReference>
<feature type="modified residue" description="N6-carboxylysine" evidence="12">
    <location>
        <position position="218"/>
    </location>
</feature>
<dbReference type="InterPro" id="IPR005761">
    <property type="entry name" value="UDP-N-AcMur-Glu-dNH2Pim_ligase"/>
</dbReference>
<comment type="caution">
    <text evidence="17">The sequence shown here is derived from an EMBL/GenBank/DDBJ whole genome shotgun (WGS) entry which is preliminary data.</text>
</comment>
<keyword evidence="3 12" id="KW-0963">Cytoplasm</keyword>
<evidence type="ECO:0000259" key="15">
    <source>
        <dbReference type="Pfam" id="PF02875"/>
    </source>
</evidence>
<feature type="binding site" evidence="12">
    <location>
        <position position="384"/>
    </location>
    <ligand>
        <name>meso-2,6-diaminopimelate</name>
        <dbReference type="ChEBI" id="CHEBI:57791"/>
    </ligand>
</feature>
<dbReference type="Gene3D" id="3.40.1390.10">
    <property type="entry name" value="MurE/MurF, N-terminal domain"/>
    <property type="match status" value="1"/>
</dbReference>
<dbReference type="NCBIfam" id="NF001124">
    <property type="entry name" value="PRK00139.1-2"/>
    <property type="match status" value="1"/>
</dbReference>
<dbReference type="GO" id="GO:0000287">
    <property type="term" value="F:magnesium ion binding"/>
    <property type="evidence" value="ECO:0007669"/>
    <property type="project" value="UniProtKB-UniRule"/>
</dbReference>
<dbReference type="PROSITE" id="PS01011">
    <property type="entry name" value="FOLYLPOLYGLU_SYNT_1"/>
    <property type="match status" value="1"/>
</dbReference>
<reference evidence="17 18" key="1">
    <citation type="submission" date="2015-01" db="EMBL/GenBank/DDBJ databases">
        <title>Jeotgalibacillus campisalis genome sequencing.</title>
        <authorList>
            <person name="Goh K.M."/>
            <person name="Chan K.-G."/>
            <person name="Yaakop A.S."/>
            <person name="Ee R."/>
            <person name="Gan H.M."/>
            <person name="Chan C.S."/>
        </authorList>
    </citation>
    <scope>NUCLEOTIDE SEQUENCE [LARGE SCALE GENOMIC DNA]</scope>
    <source>
        <strain evidence="17 18">SF-57</strain>
    </source>
</reference>